<dbReference type="SUPFAM" id="SSF53474">
    <property type="entry name" value="alpha/beta-Hydrolases"/>
    <property type="match status" value="1"/>
</dbReference>
<organism evidence="2 3">
    <name type="scientific">Actinopolyspora mzabensis</name>
    <dbReference type="NCBI Taxonomy" id="995066"/>
    <lineage>
        <taxon>Bacteria</taxon>
        <taxon>Bacillati</taxon>
        <taxon>Actinomycetota</taxon>
        <taxon>Actinomycetes</taxon>
        <taxon>Actinopolysporales</taxon>
        <taxon>Actinopolysporaceae</taxon>
        <taxon>Actinopolyspora</taxon>
    </lineage>
</organism>
<dbReference type="Pfam" id="PF00561">
    <property type="entry name" value="Abhydrolase_1"/>
    <property type="match status" value="1"/>
</dbReference>
<name>A0A1G8WW48_ACTMZ</name>
<proteinExistence type="predicted"/>
<dbReference type="PANTHER" id="PTHR43194:SF5">
    <property type="entry name" value="PIMELOYL-[ACYL-CARRIER PROTEIN] METHYL ESTER ESTERASE"/>
    <property type="match status" value="1"/>
</dbReference>
<dbReference type="Gene3D" id="3.40.50.1820">
    <property type="entry name" value="alpha/beta hydrolase"/>
    <property type="match status" value="1"/>
</dbReference>
<accession>A0A1G8WW48</accession>
<feature type="domain" description="AB hydrolase-1" evidence="1">
    <location>
        <begin position="33"/>
        <end position="247"/>
    </location>
</feature>
<evidence type="ECO:0000313" key="2">
    <source>
        <dbReference type="EMBL" id="SDJ82431.1"/>
    </source>
</evidence>
<gene>
    <name evidence="2" type="ORF">SAMN04487820_102251</name>
</gene>
<reference evidence="3" key="1">
    <citation type="submission" date="2016-10" db="EMBL/GenBank/DDBJ databases">
        <authorList>
            <person name="Varghese N."/>
            <person name="Submissions S."/>
        </authorList>
    </citation>
    <scope>NUCLEOTIDE SEQUENCE [LARGE SCALE GENOMIC DNA]</scope>
    <source>
        <strain evidence="3">DSM 45460</strain>
    </source>
</reference>
<keyword evidence="3" id="KW-1185">Reference proteome</keyword>
<protein>
    <submittedName>
        <fullName evidence="2">Pimeloyl-ACP methyl ester carboxylesterase</fullName>
    </submittedName>
</protein>
<dbReference type="PANTHER" id="PTHR43194">
    <property type="entry name" value="HYDROLASE ALPHA/BETA FOLD FAMILY"/>
    <property type="match status" value="1"/>
</dbReference>
<dbReference type="InterPro" id="IPR050228">
    <property type="entry name" value="Carboxylesterase_BioH"/>
</dbReference>
<dbReference type="InterPro" id="IPR000073">
    <property type="entry name" value="AB_hydrolase_1"/>
</dbReference>
<dbReference type="EMBL" id="FNFM01000002">
    <property type="protein sequence ID" value="SDJ82431.1"/>
    <property type="molecule type" value="Genomic_DNA"/>
</dbReference>
<dbReference type="Proteomes" id="UP000199213">
    <property type="component" value="Unassembled WGS sequence"/>
</dbReference>
<evidence type="ECO:0000313" key="3">
    <source>
        <dbReference type="Proteomes" id="UP000199213"/>
    </source>
</evidence>
<dbReference type="InterPro" id="IPR029058">
    <property type="entry name" value="AB_hydrolase_fold"/>
</dbReference>
<dbReference type="GO" id="GO:0003824">
    <property type="term" value="F:catalytic activity"/>
    <property type="evidence" value="ECO:0007669"/>
    <property type="project" value="UniProtKB-ARBA"/>
</dbReference>
<dbReference type="RefSeq" id="WP_218119889.1">
    <property type="nucleotide sequence ID" value="NZ_FNFM01000002.1"/>
</dbReference>
<dbReference type="AlphaFoldDB" id="A0A1G8WW48"/>
<sequence length="267" mass="27512">MTVGSTGTVGGARPELASGATWRVHGSGAPVTLVVHGLGATEGEARIPASGLRGTRVVLTLPGHGGAADPVAGYWSYERVADDVLEAADRVGAERAVGVSLGAGALTRLAARNPTRFERLALLLPAALDRPRGGAVTAIFEQLASGVDAAAEDDGEWLRGIVASGLPEDADVGEYVEQRAATLRRLGPALRTLPGQAPLHDSAELSAVASPVLVIGAAADPLHEPAVAERLAAVLPDARLQVFDSAAPMLDRRAELRRLLTGFLDDR</sequence>
<evidence type="ECO:0000259" key="1">
    <source>
        <dbReference type="Pfam" id="PF00561"/>
    </source>
</evidence>